<evidence type="ECO:0000313" key="1">
    <source>
        <dbReference type="EMBL" id="KAJ0041147.1"/>
    </source>
</evidence>
<keyword evidence="2" id="KW-1185">Reference proteome</keyword>
<dbReference type="Proteomes" id="UP001163603">
    <property type="component" value="Chromosome 5"/>
</dbReference>
<dbReference type="EMBL" id="CM047740">
    <property type="protein sequence ID" value="KAJ0041147.1"/>
    <property type="molecule type" value="Genomic_DNA"/>
</dbReference>
<reference evidence="2" key="1">
    <citation type="journal article" date="2023" name="G3 (Bethesda)">
        <title>Genome assembly and association tests identify interacting loci associated with vigor, precocity, and sex in interspecific pistachio rootstocks.</title>
        <authorList>
            <person name="Palmer W."/>
            <person name="Jacygrad E."/>
            <person name="Sagayaradj S."/>
            <person name="Cavanaugh K."/>
            <person name="Han R."/>
            <person name="Bertier L."/>
            <person name="Beede B."/>
            <person name="Kafkas S."/>
            <person name="Golino D."/>
            <person name="Preece J."/>
            <person name="Michelmore R."/>
        </authorList>
    </citation>
    <scope>NUCLEOTIDE SEQUENCE [LARGE SCALE GENOMIC DNA]</scope>
</reference>
<organism evidence="1 2">
    <name type="scientific">Pistacia integerrima</name>
    <dbReference type="NCBI Taxonomy" id="434235"/>
    <lineage>
        <taxon>Eukaryota</taxon>
        <taxon>Viridiplantae</taxon>
        <taxon>Streptophyta</taxon>
        <taxon>Embryophyta</taxon>
        <taxon>Tracheophyta</taxon>
        <taxon>Spermatophyta</taxon>
        <taxon>Magnoliopsida</taxon>
        <taxon>eudicotyledons</taxon>
        <taxon>Gunneridae</taxon>
        <taxon>Pentapetalae</taxon>
        <taxon>rosids</taxon>
        <taxon>malvids</taxon>
        <taxon>Sapindales</taxon>
        <taxon>Anacardiaceae</taxon>
        <taxon>Pistacia</taxon>
    </lineage>
</organism>
<comment type="caution">
    <text evidence="1">The sequence shown here is derived from an EMBL/GenBank/DDBJ whole genome shotgun (WGS) entry which is preliminary data.</text>
</comment>
<sequence>MIITASRCVHFGEWLGTSGAIHYFAQPQVNKKLIQNISYSYAPYIATAGAYWKGGKWRMFFPTYFL</sequence>
<gene>
    <name evidence="1" type="ORF">Pint_27380</name>
</gene>
<accession>A0ACC0YUD9</accession>
<name>A0ACC0YUD9_9ROSI</name>
<evidence type="ECO:0000313" key="2">
    <source>
        <dbReference type="Proteomes" id="UP001163603"/>
    </source>
</evidence>
<protein>
    <submittedName>
        <fullName evidence="1">Uncharacterized protein</fullName>
    </submittedName>
</protein>
<proteinExistence type="predicted"/>